<dbReference type="Gene3D" id="3.30.420.40">
    <property type="match status" value="2"/>
</dbReference>
<dbReference type="GO" id="GO:0016740">
    <property type="term" value="F:transferase activity"/>
    <property type="evidence" value="ECO:0007669"/>
    <property type="project" value="UniProtKB-KW"/>
</dbReference>
<dbReference type="CDD" id="cd24032">
    <property type="entry name" value="ASKHA_NBD_TsaB"/>
    <property type="match status" value="1"/>
</dbReference>
<evidence type="ECO:0000313" key="3">
    <source>
        <dbReference type="Proteomes" id="UP000466586"/>
    </source>
</evidence>
<dbReference type="EMBL" id="WVHT01000007">
    <property type="protein sequence ID" value="MXV52229.1"/>
    <property type="molecule type" value="Genomic_DNA"/>
</dbReference>
<keyword evidence="3" id="KW-1185">Reference proteome</keyword>
<organism evidence="2 3">
    <name type="scientific">Hufsiella arboris</name>
    <dbReference type="NCBI Taxonomy" id="2695275"/>
    <lineage>
        <taxon>Bacteria</taxon>
        <taxon>Pseudomonadati</taxon>
        <taxon>Bacteroidota</taxon>
        <taxon>Sphingobacteriia</taxon>
        <taxon>Sphingobacteriales</taxon>
        <taxon>Sphingobacteriaceae</taxon>
        <taxon>Hufsiella</taxon>
    </lineage>
</organism>
<dbReference type="InterPro" id="IPR022496">
    <property type="entry name" value="T6A_TsaB"/>
</dbReference>
<dbReference type="GO" id="GO:0005829">
    <property type="term" value="C:cytosol"/>
    <property type="evidence" value="ECO:0007669"/>
    <property type="project" value="TreeGrafter"/>
</dbReference>
<dbReference type="Pfam" id="PF00814">
    <property type="entry name" value="TsaD"/>
    <property type="match status" value="1"/>
</dbReference>
<reference evidence="2 3" key="1">
    <citation type="submission" date="2019-11" db="EMBL/GenBank/DDBJ databases">
        <title>Pedobacter sp. HMF7647 Genome sequencing and assembly.</title>
        <authorList>
            <person name="Kang H."/>
            <person name="Kim H."/>
            <person name="Joh K."/>
        </authorList>
    </citation>
    <scope>NUCLEOTIDE SEQUENCE [LARGE SCALE GENOMIC DNA]</scope>
    <source>
        <strain evidence="2 3">HMF7647</strain>
    </source>
</reference>
<keyword evidence="2" id="KW-0808">Transferase</keyword>
<dbReference type="AlphaFoldDB" id="A0A7K1YDT9"/>
<feature type="domain" description="Gcp-like" evidence="1">
    <location>
        <begin position="36"/>
        <end position="133"/>
    </location>
</feature>
<protein>
    <submittedName>
        <fullName evidence="2">tRNA (Adenosine(37)-N6)-threonylcarbamoyltransferase complex dimerization subunit type 1 TsaB</fullName>
    </submittedName>
</protein>
<evidence type="ECO:0000259" key="1">
    <source>
        <dbReference type="Pfam" id="PF00814"/>
    </source>
</evidence>
<dbReference type="GO" id="GO:0002949">
    <property type="term" value="P:tRNA threonylcarbamoyladenosine modification"/>
    <property type="evidence" value="ECO:0007669"/>
    <property type="project" value="InterPro"/>
</dbReference>
<dbReference type="PANTHER" id="PTHR11735">
    <property type="entry name" value="TRNA N6-ADENOSINE THREONYLCARBAMOYLTRANSFERASE"/>
    <property type="match status" value="1"/>
</dbReference>
<dbReference type="PANTHER" id="PTHR11735:SF11">
    <property type="entry name" value="TRNA THREONYLCARBAMOYLADENOSINE BIOSYNTHESIS PROTEIN TSAB"/>
    <property type="match status" value="1"/>
</dbReference>
<accession>A0A7K1YDT9</accession>
<dbReference type="RefSeq" id="WP_160845409.1">
    <property type="nucleotide sequence ID" value="NZ_WVHT01000007.1"/>
</dbReference>
<dbReference type="InterPro" id="IPR043129">
    <property type="entry name" value="ATPase_NBD"/>
</dbReference>
<evidence type="ECO:0000313" key="2">
    <source>
        <dbReference type="EMBL" id="MXV52229.1"/>
    </source>
</evidence>
<gene>
    <name evidence="2" type="primary">tsaB</name>
    <name evidence="2" type="ORF">GS399_14720</name>
</gene>
<name>A0A7K1YDT9_9SPHI</name>
<dbReference type="Proteomes" id="UP000466586">
    <property type="component" value="Unassembled WGS sequence"/>
</dbReference>
<dbReference type="SUPFAM" id="SSF53067">
    <property type="entry name" value="Actin-like ATPase domain"/>
    <property type="match status" value="2"/>
</dbReference>
<proteinExistence type="predicted"/>
<sequence>MALILQIETATATCSVALSENGSLLAYKEQTDRNIHASNLTLFIQQVMKDAGKQLAELNAVAVSKGPGSYTGLRIGVSTAKGLCYALDIPLISVNTLQSMAAMIAAETGEERLLCPMIDARRMEVYTAVYDHNLDEVMATEAMILDENSFSVLLEKHELVFFGDGCEKLSAILKHENASFVNDFQNSARGMNLLAFEKFSNQQFENTAYFDPYYLKEFIALQPKKAN</sequence>
<comment type="caution">
    <text evidence="2">The sequence shown here is derived from an EMBL/GenBank/DDBJ whole genome shotgun (WGS) entry which is preliminary data.</text>
</comment>
<dbReference type="NCBIfam" id="TIGR03725">
    <property type="entry name" value="T6A_YeaZ"/>
    <property type="match status" value="1"/>
</dbReference>
<dbReference type="InterPro" id="IPR000905">
    <property type="entry name" value="Gcp-like_dom"/>
</dbReference>